<feature type="compositionally biased region" description="Acidic residues" evidence="3">
    <location>
        <begin position="121"/>
        <end position="152"/>
    </location>
</feature>
<feature type="compositionally biased region" description="Low complexity" evidence="3">
    <location>
        <begin position="1256"/>
        <end position="1267"/>
    </location>
</feature>
<feature type="compositionally biased region" description="Basic and acidic residues" evidence="3">
    <location>
        <begin position="153"/>
        <end position="164"/>
    </location>
</feature>
<dbReference type="Proteomes" id="UP000594364">
    <property type="component" value="Chromosome 2"/>
</dbReference>
<dbReference type="PANTHER" id="PTHR15992:SF5">
    <property type="entry name" value="HOLLIDAY JUNCTION RECOGNITION PROTEIN"/>
    <property type="match status" value="1"/>
</dbReference>
<feature type="region of interest" description="Disordered" evidence="3">
    <location>
        <begin position="1220"/>
        <end position="1277"/>
    </location>
</feature>
<feature type="region of interest" description="Disordered" evidence="3">
    <location>
        <begin position="1"/>
        <end position="54"/>
    </location>
</feature>
<dbReference type="Pfam" id="PF10384">
    <property type="entry name" value="Scm3"/>
    <property type="match status" value="1"/>
</dbReference>
<evidence type="ECO:0000256" key="1">
    <source>
        <dbReference type="ARBA" id="ARBA00004123"/>
    </source>
</evidence>
<feature type="compositionally biased region" description="Polar residues" evidence="3">
    <location>
        <begin position="397"/>
        <end position="412"/>
    </location>
</feature>
<keyword evidence="2" id="KW-0539">Nucleus</keyword>
<dbReference type="InterPro" id="IPR000637">
    <property type="entry name" value="HMGI/Y_DNA-bd_CS"/>
</dbReference>
<comment type="subcellular location">
    <subcellularLocation>
        <location evidence="1">Nucleus</location>
    </subcellularLocation>
</comment>
<gene>
    <name evidence="4" type="ORF">C2857_003209</name>
</gene>
<feature type="compositionally biased region" description="Basic and acidic residues" evidence="3">
    <location>
        <begin position="792"/>
        <end position="805"/>
    </location>
</feature>
<feature type="compositionally biased region" description="Polar residues" evidence="3">
    <location>
        <begin position="914"/>
        <end position="930"/>
    </location>
</feature>
<feature type="region of interest" description="Disordered" evidence="3">
    <location>
        <begin position="690"/>
        <end position="720"/>
    </location>
</feature>
<dbReference type="InterPro" id="IPR017956">
    <property type="entry name" value="AT_hook_DNA-bd_motif"/>
</dbReference>
<dbReference type="SMART" id="SM00384">
    <property type="entry name" value="AT_hook"/>
    <property type="match status" value="3"/>
</dbReference>
<feature type="region of interest" description="Disordered" evidence="3">
    <location>
        <begin position="1169"/>
        <end position="1208"/>
    </location>
</feature>
<feature type="compositionally biased region" description="Basic residues" evidence="3">
    <location>
        <begin position="509"/>
        <end position="518"/>
    </location>
</feature>
<feature type="compositionally biased region" description="Polar residues" evidence="3">
    <location>
        <begin position="1094"/>
        <end position="1122"/>
    </location>
</feature>
<dbReference type="Gene3D" id="1.10.20.10">
    <property type="entry name" value="Histone, subunit A"/>
    <property type="match status" value="1"/>
</dbReference>
<dbReference type="InterPro" id="IPR009072">
    <property type="entry name" value="Histone-fold"/>
</dbReference>
<dbReference type="PANTHER" id="PTHR15992">
    <property type="entry name" value="HOLLIDAY JUNCTION RECOGNITION PROTEIN"/>
    <property type="match status" value="1"/>
</dbReference>
<feature type="region of interest" description="Disordered" evidence="3">
    <location>
        <begin position="578"/>
        <end position="608"/>
    </location>
</feature>
<feature type="compositionally biased region" description="Basic and acidic residues" evidence="3">
    <location>
        <begin position="1198"/>
        <end position="1207"/>
    </location>
</feature>
<feature type="region of interest" description="Disordered" evidence="3">
    <location>
        <begin position="1032"/>
        <end position="1123"/>
    </location>
</feature>
<dbReference type="GO" id="GO:0003677">
    <property type="term" value="F:DNA binding"/>
    <property type="evidence" value="ECO:0007669"/>
    <property type="project" value="InterPro"/>
</dbReference>
<name>A0A7S9PU08_EPIFF</name>
<feature type="compositionally biased region" description="Polar residues" evidence="3">
    <location>
        <begin position="299"/>
        <end position="309"/>
    </location>
</feature>
<feature type="region of interest" description="Disordered" evidence="3">
    <location>
        <begin position="492"/>
        <end position="562"/>
    </location>
</feature>
<evidence type="ECO:0000313" key="4">
    <source>
        <dbReference type="EMBL" id="QPG96112.1"/>
    </source>
</evidence>
<feature type="compositionally biased region" description="Acidic residues" evidence="3">
    <location>
        <begin position="807"/>
        <end position="819"/>
    </location>
</feature>
<feature type="compositionally biased region" description="Acidic residues" evidence="3">
    <location>
        <begin position="18"/>
        <end position="39"/>
    </location>
</feature>
<dbReference type="OrthoDB" id="2420608at2759"/>
<dbReference type="GO" id="GO:0046982">
    <property type="term" value="F:protein heterodimerization activity"/>
    <property type="evidence" value="ECO:0007669"/>
    <property type="project" value="InterPro"/>
</dbReference>
<dbReference type="EMBL" id="CP031386">
    <property type="protein sequence ID" value="QPG96112.1"/>
    <property type="molecule type" value="Genomic_DNA"/>
</dbReference>
<feature type="region of interest" description="Disordered" evidence="3">
    <location>
        <begin position="792"/>
        <end position="961"/>
    </location>
</feature>
<feature type="compositionally biased region" description="Low complexity" evidence="3">
    <location>
        <begin position="1081"/>
        <end position="1093"/>
    </location>
</feature>
<proteinExistence type="predicted"/>
<feature type="region of interest" description="Disordered" evidence="3">
    <location>
        <begin position="372"/>
        <end position="452"/>
    </location>
</feature>
<dbReference type="PRINTS" id="PR00929">
    <property type="entry name" value="ATHOOK"/>
</dbReference>
<reference evidence="4 5" key="1">
    <citation type="journal article" date="2018" name="PLoS Genet.">
        <title>Repeat elements organise 3D genome structure and mediate transcription in the filamentous fungus Epichloe festucae.</title>
        <authorList>
            <person name="Winter D.J."/>
            <person name="Ganley A.R.D."/>
            <person name="Young C.A."/>
            <person name="Liachko I."/>
            <person name="Schardl C.L."/>
            <person name="Dupont P.Y."/>
            <person name="Berry D."/>
            <person name="Ram A."/>
            <person name="Scott B."/>
            <person name="Cox M.P."/>
        </authorList>
    </citation>
    <scope>NUCLEOTIDE SEQUENCE [LARGE SCALE GENOMIC DNA]</scope>
    <source>
        <strain evidence="4 5">Fl1</strain>
    </source>
</reference>
<dbReference type="GO" id="GO:0006355">
    <property type="term" value="P:regulation of DNA-templated transcription"/>
    <property type="evidence" value="ECO:0007669"/>
    <property type="project" value="InterPro"/>
</dbReference>
<feature type="compositionally biased region" description="Polar residues" evidence="3">
    <location>
        <begin position="1177"/>
        <end position="1187"/>
    </location>
</feature>
<feature type="region of interest" description="Disordered" evidence="3">
    <location>
        <begin position="298"/>
        <end position="320"/>
    </location>
</feature>
<feature type="compositionally biased region" description="Low complexity" evidence="3">
    <location>
        <begin position="1032"/>
        <end position="1051"/>
    </location>
</feature>
<evidence type="ECO:0000256" key="3">
    <source>
        <dbReference type="SAM" id="MobiDB-lite"/>
    </source>
</evidence>
<dbReference type="InterPro" id="IPR018465">
    <property type="entry name" value="Scm3/HJURP"/>
</dbReference>
<protein>
    <recommendedName>
        <fullName evidence="6">Myb-like DNA-binding domain protein</fullName>
    </recommendedName>
</protein>
<evidence type="ECO:0008006" key="6">
    <source>
        <dbReference type="Google" id="ProtNLM"/>
    </source>
</evidence>
<organism evidence="4 5">
    <name type="scientific">Epichloe festucae (strain Fl1)</name>
    <dbReference type="NCBI Taxonomy" id="877507"/>
    <lineage>
        <taxon>Eukaryota</taxon>
        <taxon>Fungi</taxon>
        <taxon>Dikarya</taxon>
        <taxon>Ascomycota</taxon>
        <taxon>Pezizomycotina</taxon>
        <taxon>Sordariomycetes</taxon>
        <taxon>Hypocreomycetidae</taxon>
        <taxon>Hypocreales</taxon>
        <taxon>Clavicipitaceae</taxon>
        <taxon>Epichloe</taxon>
    </lineage>
</organism>
<feature type="region of interest" description="Disordered" evidence="3">
    <location>
        <begin position="121"/>
        <end position="191"/>
    </location>
</feature>
<sequence length="1314" mass="144032">MEPPVKRRRLGEPLHAWDDDEEEEAEDDWEEYDGDDDTEAAPVQKRQSSVERDDGYQLAIEKAYADDRFRATMAHIFEKYGRDFEGIGDEIDLSTGEIVVNNGHIENMRHEVDVGIPGEEADYESESEEVEDDGDGDLSDEDDVEEEEEEDSVLLKDSSDHDMAKVGSKTVDENDVQMEATVDNQPWATDTDDTDAMPDYMQLQGPYPDPDALDGIPGYNQGAAAEDGPSLISGLYDGGGLRYASSLGPYGSSPFALGPWEMLPQVQEGCEFPKPSGLSSAWAADYCYREQPSMRMHSNLASPRSSDNWPKSMPSPAAYNSKDIEMEDSGKSANLFEQHPEEASALSAEGYQTAVSGEVRLGIQAKSPIRHTRTPRIAAMEDSDTVEDPVFSAGDLETSSQTGDDAPVSNQAHKPEASNRVIPDSQDTCPSQEDDAVPPTAPTGARASYNKPSHQNFDLACMLSDDETPLFTLPPGVTINNHQKKVVGSVANPASVGISGISSDDTAVKRGRGRPRKYPRPDGHGQQSDSSLPKKHKSRFKVPAPNASATPIDPVSRNTSIPAQPTYFVPNISRIPTFAAADQSEAESGTKRKRGRPRKSERPQQQAQQPFMHYPAQMFGQPYFFPPFQFGFQPQAFHHPFQTTMQQPFQAFQTFPPQMAYQPLQTSFPQQPLVQLQQQMIQQPIQQLLQQPPPQPRPVPTGENAQQEPVKRKRGRPRKYPVGYKRVRRKVQIPGLQNSMTALLSGHPNRTPVTEDAWYGVARRLAHDISSLQGGYFLSNGFQVQTQTYEPGIERPHVSPKKQCEDTPSESESEGELEPYDTGRITEVLDNANDAMSSKPPSGDTHRAGGSETFEDSECSEDSESPGMTANDDDAGFVIMESPKSVAQSVEPTPSPPSPPMSTRRSSTREKHSATTPTPVRNKGSRTPTPIQALKSRTPVSHKSDAFDLPSSPMPRHVRDGLSSKASIVEAAYAEPTDFEEELILPVEDDVPDFARDGEAPPVDSADLQSLLPNETLADSPTGAVAFMNVSSVTTPSTPKSKKASSTTFTPQGLLKTRSPTPLTDPDEIFAPSQPGVDAIPSPSARTPTASPSLFVSSPVQTAPRTPDQPRSNLAATVTRQSPLPRAAIVPRSAERCTPIFLDVKRPPPKWPNVTEKRTMGELKQAIIAPKTKAQDSRSQGPKQMSLKSMFGQVISDKPIERKEDIRPFLPTAEAKRYSSLKVPGTKVSTTSKPSRQLVPEADITKDKKRHRSRRSLLSLVSGSSKGQEGDDDEDELGSPFQFRELVNLCIFTGATMRANEPVFPVAKVMDIER</sequence>
<evidence type="ECO:0000313" key="5">
    <source>
        <dbReference type="Proteomes" id="UP000594364"/>
    </source>
</evidence>
<accession>A0A7S9PU08</accession>
<keyword evidence="5" id="KW-1185">Reference proteome</keyword>
<feature type="compositionally biased region" description="Acidic residues" evidence="3">
    <location>
        <begin position="853"/>
        <end position="864"/>
    </location>
</feature>
<dbReference type="GO" id="GO:0005634">
    <property type="term" value="C:nucleus"/>
    <property type="evidence" value="ECO:0007669"/>
    <property type="project" value="UniProtKB-SubCell"/>
</dbReference>
<dbReference type="GO" id="GO:0042393">
    <property type="term" value="F:histone binding"/>
    <property type="evidence" value="ECO:0007669"/>
    <property type="project" value="InterPro"/>
</dbReference>
<evidence type="ECO:0000256" key="2">
    <source>
        <dbReference type="ARBA" id="ARBA00023242"/>
    </source>
</evidence>
<feature type="compositionally biased region" description="Basic residues" evidence="3">
    <location>
        <begin position="711"/>
        <end position="720"/>
    </location>
</feature>
<dbReference type="PROSITE" id="PS00354">
    <property type="entry name" value="HMGI_Y"/>
    <property type="match status" value="1"/>
</dbReference>